<evidence type="ECO:0000256" key="4">
    <source>
        <dbReference type="ARBA" id="ARBA00022840"/>
    </source>
</evidence>
<dbReference type="Pfam" id="PF02582">
    <property type="entry name" value="DUF155"/>
    <property type="match status" value="1"/>
</dbReference>
<feature type="region of interest" description="Disordered" evidence="5">
    <location>
        <begin position="649"/>
        <end position="687"/>
    </location>
</feature>
<dbReference type="GO" id="GO:0007131">
    <property type="term" value="P:reciprocal meiotic recombination"/>
    <property type="evidence" value="ECO:0007669"/>
    <property type="project" value="TreeGrafter"/>
</dbReference>
<dbReference type="Gene3D" id="1.20.120.850">
    <property type="entry name" value="SWI2/SNF2 ATPases, N-terminal domain"/>
    <property type="match status" value="1"/>
</dbReference>
<feature type="region of interest" description="Disordered" evidence="5">
    <location>
        <begin position="89"/>
        <end position="111"/>
    </location>
</feature>
<dbReference type="GO" id="GO:0005634">
    <property type="term" value="C:nucleus"/>
    <property type="evidence" value="ECO:0007669"/>
    <property type="project" value="TreeGrafter"/>
</dbReference>
<feature type="compositionally biased region" description="Low complexity" evidence="5">
    <location>
        <begin position="665"/>
        <end position="677"/>
    </location>
</feature>
<keyword evidence="1" id="KW-0547">Nucleotide-binding</keyword>
<feature type="region of interest" description="Disordered" evidence="5">
    <location>
        <begin position="1"/>
        <end position="22"/>
    </location>
</feature>
<evidence type="ECO:0000259" key="6">
    <source>
        <dbReference type="PROSITE" id="PS51192"/>
    </source>
</evidence>
<dbReference type="InterPro" id="IPR000330">
    <property type="entry name" value="SNF2_N"/>
</dbReference>
<dbReference type="CDD" id="cd18793">
    <property type="entry name" value="SF2_C_SNF"/>
    <property type="match status" value="1"/>
</dbReference>
<dbReference type="AlphaFoldDB" id="A0A7J6UDM3"/>
<dbReference type="Proteomes" id="UP000553632">
    <property type="component" value="Unassembled WGS sequence"/>
</dbReference>
<evidence type="ECO:0000313" key="9">
    <source>
        <dbReference type="Proteomes" id="UP000553632"/>
    </source>
</evidence>
<dbReference type="InterPro" id="IPR014001">
    <property type="entry name" value="Helicase_ATP-bd"/>
</dbReference>
<evidence type="ECO:0000256" key="1">
    <source>
        <dbReference type="ARBA" id="ARBA00022741"/>
    </source>
</evidence>
<feature type="region of interest" description="Disordered" evidence="5">
    <location>
        <begin position="711"/>
        <end position="743"/>
    </location>
</feature>
<dbReference type="CDD" id="cd18004">
    <property type="entry name" value="DEXHc_RAD54"/>
    <property type="match status" value="1"/>
</dbReference>
<proteinExistence type="predicted"/>
<keyword evidence="4" id="KW-0067">ATP-binding</keyword>
<accession>A0A7J6UDM3</accession>
<sequence length="1226" mass="136795">MRRSFQVGFVTEGNSGSPDDDQASTSIVLIRAPIMPMLFVDGIEYDVLKAPFKCPLRREDVAENTATSTARRRKTLGCRRRYGSESILRYKPQPQSGDSDADDGSSKQIEKSVNDEHRLVLWRGENGHEVVVDPRLSGVLRDHQRQGVQFVFNCLMGLSEDFDGEGCILADDMGLGKTLQSVTLVWTLLTANTVRNRGPAIERALVICPAALVKNWEAEFGKWLGDSVKVCAVAESQREKVIGAFTGFRYNREMRVLIASYETFRNHCELLAECPIGLLVCDEAHRLKNDRTKTAVCINGLRTRKRLLLSGTPIQNDLDEFFAMITLANPCLGEEKGRNSFRKRFANPISRGREPGASAEEKALADERLAELSDMSNKFILRRTNALLAKVLPPKHILVAFVRLCDIQTRLYKAFISSDCVKTTVAKSASRGKVGKNVLSLIQSLTKLCNHPSLIRRFDKRCEKGFEAADSVFTELDELTRAAKESGRNRGDKVIVSASAKFSLVFHFLRTLRTTGGRNSDRVVIISNYTQTIDLLQKMCQEEGWPVIRLDGSIGVKKRHSLVSTFNDPKADAFVFLLSSKAGGCGLNLIGGNRLIMFDPDWNPANDRQAMARIWRDGQTKTCWIYRLLSTGTIEEKIYQRQMKKDSLSDLVVPEDSVREESAGRRSSSSTSSSSAVPRDDADRRGAGSSLFSAAHLRNLFMLQEDTNSDTLDTLHCRGPSDDSPYREDDLTTSSTLGDPPFHEANHAAGHVVSVALRCLVQLSADPADASDSSVSGNDDLRARLLASSTPPEFIPASWAEPSRRTSLVSQHSLDIEVEHSHPPRHQSRSGDWTVNFQQPPSPRYSEAASPRPGSDQAGVNFNVGDSRSDAGTPKSQQSESHVNAVPLVSTTDEVIAARMKTEQVGGVIAGRRRRKNVTDRKHDESAGRVYSIAIGDKIDLRAIASRWEMVTGGKAANPRKPLSSTDKSEGLEGIVLELDVLDPEVIHMKTFDWLDCFLFDFGCIVFWGLTAAEGRKLLHVIRPYVRKPAAETFDDYMVYTPACARTEETEEERHQSTIVNDDIRLSTDGVYERLAYSYAFGQSVKLDLFEWSIDRTIQGTRNIPENLARTGKIGIGITEVTKKMGELFVQRSNINLHSDILDTPDVFWEFDLIERVYDMCRDYLDVHKRLDVLNQKLDIMKDMYEMIQNELNVEHGNKLEVIVIILIILEVVLELAQVAVTMIHG</sequence>
<dbReference type="InterPro" id="IPR050496">
    <property type="entry name" value="SNF2_RAD54_helicase_repair"/>
</dbReference>
<dbReference type="PROSITE" id="PS51194">
    <property type="entry name" value="HELICASE_CTER"/>
    <property type="match status" value="1"/>
</dbReference>
<dbReference type="Pfam" id="PF00271">
    <property type="entry name" value="Helicase_C"/>
    <property type="match status" value="1"/>
</dbReference>
<reference evidence="8 9" key="1">
    <citation type="submission" date="2020-04" db="EMBL/GenBank/DDBJ databases">
        <title>Perkinsus olseni comparative genomics.</title>
        <authorList>
            <person name="Bogema D.R."/>
        </authorList>
    </citation>
    <scope>NUCLEOTIDE SEQUENCE [LARGE SCALE GENOMIC DNA]</scope>
    <source>
        <strain evidence="8 9">ATCC PRA-207</strain>
    </source>
</reference>
<keyword evidence="2" id="KW-0378">Hydrolase</keyword>
<dbReference type="SMART" id="SM00490">
    <property type="entry name" value="HELICc"/>
    <property type="match status" value="1"/>
</dbReference>
<keyword evidence="9" id="KW-1185">Reference proteome</keyword>
<dbReference type="GO" id="GO:0045003">
    <property type="term" value="P:double-strand break repair via synthesis-dependent strand annealing"/>
    <property type="evidence" value="ECO:0007669"/>
    <property type="project" value="TreeGrafter"/>
</dbReference>
<dbReference type="PROSITE" id="PS51192">
    <property type="entry name" value="HELICASE_ATP_BIND_1"/>
    <property type="match status" value="1"/>
</dbReference>
<evidence type="ECO:0000256" key="5">
    <source>
        <dbReference type="SAM" id="MobiDB-lite"/>
    </source>
</evidence>
<dbReference type="InterPro" id="IPR049730">
    <property type="entry name" value="SNF2/RAD54-like_C"/>
</dbReference>
<dbReference type="InterPro" id="IPR003734">
    <property type="entry name" value="DUF155"/>
</dbReference>
<dbReference type="SMART" id="SM00487">
    <property type="entry name" value="DEXDc"/>
    <property type="match status" value="1"/>
</dbReference>
<dbReference type="PANTHER" id="PTHR45629">
    <property type="entry name" value="SNF2/RAD54 FAMILY MEMBER"/>
    <property type="match status" value="1"/>
</dbReference>
<comment type="caution">
    <text evidence="8">The sequence shown here is derived from an EMBL/GenBank/DDBJ whole genome shotgun (WGS) entry which is preliminary data.</text>
</comment>
<dbReference type="Pfam" id="PF00176">
    <property type="entry name" value="SNF2-rel_dom"/>
    <property type="match status" value="1"/>
</dbReference>
<feature type="domain" description="Helicase C-terminal" evidence="7">
    <location>
        <begin position="507"/>
        <end position="659"/>
    </location>
</feature>
<gene>
    <name evidence="8" type="primary">RAD54L_1</name>
    <name evidence="8" type="ORF">FOZ63_001440</name>
</gene>
<dbReference type="EMBL" id="JABANO010004426">
    <property type="protein sequence ID" value="KAF4755196.1"/>
    <property type="molecule type" value="Genomic_DNA"/>
</dbReference>
<evidence type="ECO:0000256" key="2">
    <source>
        <dbReference type="ARBA" id="ARBA00022801"/>
    </source>
</evidence>
<dbReference type="GO" id="GO:0016787">
    <property type="term" value="F:hydrolase activity"/>
    <property type="evidence" value="ECO:0007669"/>
    <property type="project" value="UniProtKB-KW"/>
</dbReference>
<feature type="compositionally biased region" description="Polar residues" evidence="5">
    <location>
        <begin position="830"/>
        <end position="839"/>
    </location>
</feature>
<dbReference type="InterPro" id="IPR027417">
    <property type="entry name" value="P-loop_NTPase"/>
</dbReference>
<evidence type="ECO:0000256" key="3">
    <source>
        <dbReference type="ARBA" id="ARBA00022806"/>
    </source>
</evidence>
<feature type="domain" description="Helicase ATP-binding" evidence="6">
    <location>
        <begin position="158"/>
        <end position="331"/>
    </location>
</feature>
<dbReference type="FunFam" id="3.40.50.300:FF:000332">
    <property type="entry name" value="DNA repair and recombination protein RAD54-like"/>
    <property type="match status" value="1"/>
</dbReference>
<dbReference type="PANTHER" id="PTHR45629:SF7">
    <property type="entry name" value="DNA EXCISION REPAIR PROTEIN ERCC-6-RELATED"/>
    <property type="match status" value="1"/>
</dbReference>
<keyword evidence="3" id="KW-0347">Helicase</keyword>
<organism evidence="8 9">
    <name type="scientific">Perkinsus olseni</name>
    <name type="common">Perkinsus atlanticus</name>
    <dbReference type="NCBI Taxonomy" id="32597"/>
    <lineage>
        <taxon>Eukaryota</taxon>
        <taxon>Sar</taxon>
        <taxon>Alveolata</taxon>
        <taxon>Perkinsozoa</taxon>
        <taxon>Perkinsea</taxon>
        <taxon>Perkinsida</taxon>
        <taxon>Perkinsidae</taxon>
        <taxon>Perkinsus</taxon>
    </lineage>
</organism>
<feature type="compositionally biased region" description="Basic and acidic residues" evidence="5">
    <location>
        <begin position="713"/>
        <end position="730"/>
    </location>
</feature>
<evidence type="ECO:0000313" key="8">
    <source>
        <dbReference type="EMBL" id="KAF4755196.1"/>
    </source>
</evidence>
<dbReference type="Gene3D" id="3.40.50.300">
    <property type="entry name" value="P-loop containing nucleotide triphosphate hydrolases"/>
    <property type="match status" value="1"/>
</dbReference>
<evidence type="ECO:0000259" key="7">
    <source>
        <dbReference type="PROSITE" id="PS51194"/>
    </source>
</evidence>
<dbReference type="Gene3D" id="3.40.50.10810">
    <property type="entry name" value="Tandem AAA-ATPase domain"/>
    <property type="match status" value="1"/>
</dbReference>
<dbReference type="GO" id="GO:0015616">
    <property type="term" value="F:DNA translocase activity"/>
    <property type="evidence" value="ECO:0007669"/>
    <property type="project" value="TreeGrafter"/>
</dbReference>
<dbReference type="InterPro" id="IPR038718">
    <property type="entry name" value="SNF2-like_sf"/>
</dbReference>
<dbReference type="InterPro" id="IPR001650">
    <property type="entry name" value="Helicase_C-like"/>
</dbReference>
<protein>
    <submittedName>
        <fullName evidence="8">DNA repair and recombination protein RAD54-like</fullName>
    </submittedName>
</protein>
<dbReference type="GO" id="GO:0005524">
    <property type="term" value="F:ATP binding"/>
    <property type="evidence" value="ECO:0007669"/>
    <property type="project" value="UniProtKB-KW"/>
</dbReference>
<name>A0A7J6UDM3_PEROL</name>
<feature type="compositionally biased region" description="Polar residues" evidence="5">
    <location>
        <begin position="12"/>
        <end position="22"/>
    </location>
</feature>
<dbReference type="GO" id="GO:0004386">
    <property type="term" value="F:helicase activity"/>
    <property type="evidence" value="ECO:0007669"/>
    <property type="project" value="UniProtKB-KW"/>
</dbReference>
<dbReference type="SUPFAM" id="SSF52540">
    <property type="entry name" value="P-loop containing nucleoside triphosphate hydrolases"/>
    <property type="match status" value="2"/>
</dbReference>
<feature type="region of interest" description="Disordered" evidence="5">
    <location>
        <begin position="819"/>
        <end position="883"/>
    </location>
</feature>